<sequence>MLPFGSPTLVHMGKKKQKAAATPAIAQLEQAGITFTMHEYEHSNDDTDGYGLEAARKLGYDERQVFKTLMADTGDERVIGVVPVNGHMSLKELAHAVGAKKAEMADPKVAMRESGYVVGGISPLGQRTKHKTVLDKSAMEFSEILVSGGKRGLSLGVDPHDLAQVLNAVVAPIGTTKKSY</sequence>
<evidence type="ECO:0000313" key="6">
    <source>
        <dbReference type="EMBL" id="PKU90805.1"/>
    </source>
</evidence>
<dbReference type="CDD" id="cd00002">
    <property type="entry name" value="YbaK_deacylase"/>
    <property type="match status" value="1"/>
</dbReference>
<dbReference type="GO" id="GO:0016829">
    <property type="term" value="F:lyase activity"/>
    <property type="evidence" value="ECO:0007669"/>
    <property type="project" value="UniProtKB-KW"/>
</dbReference>
<evidence type="ECO:0000313" key="7">
    <source>
        <dbReference type="Proteomes" id="UP000233730"/>
    </source>
</evidence>
<dbReference type="GO" id="GO:0002161">
    <property type="term" value="F:aminoacyl-tRNA deacylase activity"/>
    <property type="evidence" value="ECO:0007669"/>
    <property type="project" value="InterPro"/>
</dbReference>
<accession>A0A2N3QHM1</accession>
<keyword evidence="6" id="KW-0030">Aminoacyl-tRNA synthetase</keyword>
<gene>
    <name evidence="6" type="ORF">CQR46_1001</name>
</gene>
<evidence type="ECO:0000256" key="4">
    <source>
        <dbReference type="PIRNR" id="PIRNR006181"/>
    </source>
</evidence>
<reference evidence="6 7" key="1">
    <citation type="submission" date="2017-10" db="EMBL/GenBank/DDBJ databases">
        <title>Bifidobacterium genomics.</title>
        <authorList>
            <person name="Lugli G.A."/>
            <person name="Milani C."/>
            <person name="Mancabelli L."/>
        </authorList>
    </citation>
    <scope>NUCLEOTIDE SEQUENCE [LARGE SCALE GENOMIC DNA]</scope>
    <source>
        <strain evidence="6 7">1524B</strain>
    </source>
</reference>
<dbReference type="Pfam" id="PF04073">
    <property type="entry name" value="tRNA_edit"/>
    <property type="match status" value="1"/>
</dbReference>
<evidence type="ECO:0000256" key="1">
    <source>
        <dbReference type="ARBA" id="ARBA00009798"/>
    </source>
</evidence>
<dbReference type="Gene3D" id="3.90.960.10">
    <property type="entry name" value="YbaK/aminoacyl-tRNA synthetase-associated domain"/>
    <property type="match status" value="1"/>
</dbReference>
<dbReference type="SUPFAM" id="SSF55826">
    <property type="entry name" value="YbaK/ProRS associated domain"/>
    <property type="match status" value="1"/>
</dbReference>
<dbReference type="EMBL" id="PCGZ01000005">
    <property type="protein sequence ID" value="PKU90805.1"/>
    <property type="molecule type" value="Genomic_DNA"/>
</dbReference>
<organism evidence="6 7">
    <name type="scientific">Bifidobacterium pseudolongum subsp. globosum</name>
    <dbReference type="NCBI Taxonomy" id="1690"/>
    <lineage>
        <taxon>Bacteria</taxon>
        <taxon>Bacillati</taxon>
        <taxon>Actinomycetota</taxon>
        <taxon>Actinomycetes</taxon>
        <taxon>Bifidobacteriales</taxon>
        <taxon>Bifidobacteriaceae</taxon>
        <taxon>Bifidobacterium</taxon>
    </lineage>
</organism>
<keyword evidence="6" id="KW-0436">Ligase</keyword>
<dbReference type="EC" id="4.2.-.-" evidence="4"/>
<protein>
    <recommendedName>
        <fullName evidence="4">Cys-tRNA(Pro)/Cys-tRNA(Cys) deacylase</fullName>
        <ecNumber evidence="4">4.2.-.-</ecNumber>
    </recommendedName>
</protein>
<dbReference type="InterPro" id="IPR036754">
    <property type="entry name" value="YbaK/aa-tRNA-synt-asso_dom_sf"/>
</dbReference>
<dbReference type="NCBIfam" id="TIGR00011">
    <property type="entry name" value="YbaK_EbsC"/>
    <property type="match status" value="1"/>
</dbReference>
<comment type="caution">
    <text evidence="6">The sequence shown here is derived from an EMBL/GenBank/DDBJ whole genome shotgun (WGS) entry which is preliminary data.</text>
</comment>
<keyword evidence="2 4" id="KW-0648">Protein biosynthesis</keyword>
<dbReference type="InterPro" id="IPR004369">
    <property type="entry name" value="Prolyl-tRNA_editing_YbaK/EbsC"/>
</dbReference>
<dbReference type="GO" id="GO:0004812">
    <property type="term" value="F:aminoacyl-tRNA ligase activity"/>
    <property type="evidence" value="ECO:0007669"/>
    <property type="project" value="UniProtKB-KW"/>
</dbReference>
<dbReference type="AlphaFoldDB" id="A0A2N3QHM1"/>
<evidence type="ECO:0000259" key="5">
    <source>
        <dbReference type="Pfam" id="PF04073"/>
    </source>
</evidence>
<dbReference type="GO" id="GO:0006412">
    <property type="term" value="P:translation"/>
    <property type="evidence" value="ECO:0007669"/>
    <property type="project" value="UniProtKB-KW"/>
</dbReference>
<dbReference type="PANTHER" id="PTHR30411:SF0">
    <property type="entry name" value="CYS-TRNA(PRO)_CYS-TRNA(CYS) DEACYLASE YBAK"/>
    <property type="match status" value="1"/>
</dbReference>
<name>A0A2N3QHM1_9BIFI</name>
<evidence type="ECO:0000256" key="3">
    <source>
        <dbReference type="ARBA" id="ARBA00023239"/>
    </source>
</evidence>
<dbReference type="PIRSF" id="PIRSF006181">
    <property type="entry name" value="EbsC_YbaK"/>
    <property type="match status" value="1"/>
</dbReference>
<feature type="domain" description="YbaK/aminoacyl-tRNA synthetase-associated" evidence="5">
    <location>
        <begin position="53"/>
        <end position="163"/>
    </location>
</feature>
<comment type="similarity">
    <text evidence="1 4">Belongs to the prolyl-tRNA editing family. YbaK/EbsC subfamily.</text>
</comment>
<dbReference type="PANTHER" id="PTHR30411">
    <property type="entry name" value="CYTOPLASMIC PROTEIN"/>
    <property type="match status" value="1"/>
</dbReference>
<evidence type="ECO:0000256" key="2">
    <source>
        <dbReference type="ARBA" id="ARBA00022917"/>
    </source>
</evidence>
<keyword evidence="3 4" id="KW-0456">Lyase</keyword>
<dbReference type="InterPro" id="IPR007214">
    <property type="entry name" value="YbaK/aa-tRNA-synth-assoc-dom"/>
</dbReference>
<dbReference type="Proteomes" id="UP000233730">
    <property type="component" value="Unassembled WGS sequence"/>
</dbReference>
<proteinExistence type="inferred from homology"/>